<dbReference type="PANTHER" id="PTHR33693:SF1">
    <property type="entry name" value="TYPE-4 URACIL-DNA GLYCOSYLASE"/>
    <property type="match status" value="1"/>
</dbReference>
<evidence type="ECO:0000256" key="10">
    <source>
        <dbReference type="ARBA" id="ARBA00023014"/>
    </source>
</evidence>
<sequence length="327" mass="35158">MHSADFVFPAAGVKLPPGGLVLQTSDAAQRELESLLEFYLASGLDCFLEEDAVDRFALSAELARAQAEARASAPARPGAQPAPFQSGGPAQQSRPQAPASPTREPSAANAPVSGGAFADAVVPDTEAIHAARDAARTAQTLDELKSCLQAFNGCNLRLTAKNLVFADGNPNARVMIIGEAPGRDEDLQGKPFVGRSGQLLDKMLGAVGLDRSSVYIANVVPWRPPGNRTPTPQETEICRPFIARQIELAAPDVLVFLGAASAKTLLDVQDGIRRMRGRWMTYDCNGRKIPSLATYHPAYLLRSPIEKRLSWRDFLSLRQKLSEDANS</sequence>
<evidence type="ECO:0000256" key="11">
    <source>
        <dbReference type="ARBA" id="ARBA00023204"/>
    </source>
</evidence>
<evidence type="ECO:0000256" key="2">
    <source>
        <dbReference type="ARBA" id="ARBA00006521"/>
    </source>
</evidence>
<dbReference type="SMART" id="SM00987">
    <property type="entry name" value="UreE_C"/>
    <property type="match status" value="1"/>
</dbReference>
<dbReference type="AlphaFoldDB" id="A0A944GU92"/>
<keyword evidence="7" id="KW-0227">DNA damage</keyword>
<dbReference type="SMART" id="SM00986">
    <property type="entry name" value="UDG"/>
    <property type="match status" value="1"/>
</dbReference>
<dbReference type="GO" id="GO:0046872">
    <property type="term" value="F:metal ion binding"/>
    <property type="evidence" value="ECO:0007669"/>
    <property type="project" value="UniProtKB-KW"/>
</dbReference>
<reference evidence="14" key="2">
    <citation type="journal article" date="2021" name="Microorganisms">
        <title>Bacterial Dimethylsulfoniopropionate Biosynthesis in the East China Sea.</title>
        <authorList>
            <person name="Liu J."/>
            <person name="Zhang Y."/>
            <person name="Liu J."/>
            <person name="Zhong H."/>
            <person name="Williams B.T."/>
            <person name="Zheng Y."/>
            <person name="Curson A.R.J."/>
            <person name="Sun C."/>
            <person name="Sun H."/>
            <person name="Song D."/>
            <person name="Wagner Mackenzie B."/>
            <person name="Bermejo Martinez A."/>
            <person name="Todd J.D."/>
            <person name="Zhang X.H."/>
        </authorList>
    </citation>
    <scope>NUCLEOTIDE SEQUENCE</scope>
    <source>
        <strain evidence="14">AESS21</strain>
    </source>
</reference>
<dbReference type="InterPro" id="IPR036895">
    <property type="entry name" value="Uracil-DNA_glycosylase-like_sf"/>
</dbReference>
<dbReference type="CDD" id="cd10030">
    <property type="entry name" value="UDG-F4_TTUDGA_SPO1dp_like"/>
    <property type="match status" value="1"/>
</dbReference>
<dbReference type="GO" id="GO:0006281">
    <property type="term" value="P:DNA repair"/>
    <property type="evidence" value="ECO:0007669"/>
    <property type="project" value="UniProtKB-KW"/>
</dbReference>
<dbReference type="NCBIfam" id="TIGR00758">
    <property type="entry name" value="UDG_fam4"/>
    <property type="match status" value="1"/>
</dbReference>
<comment type="caution">
    <text evidence="14">The sequence shown here is derived from an EMBL/GenBank/DDBJ whole genome shotgun (WGS) entry which is preliminary data.</text>
</comment>
<protein>
    <recommendedName>
        <fullName evidence="4">Type-4 uracil-DNA glycosylase</fullName>
        <ecNumber evidence="3">3.2.2.27</ecNumber>
    </recommendedName>
</protein>
<dbReference type="EC" id="3.2.2.27" evidence="3"/>
<dbReference type="PANTHER" id="PTHR33693">
    <property type="entry name" value="TYPE-5 URACIL-DNA GLYCOSYLASE"/>
    <property type="match status" value="1"/>
</dbReference>
<keyword evidence="11" id="KW-0234">DNA repair</keyword>
<evidence type="ECO:0000256" key="4">
    <source>
        <dbReference type="ARBA" id="ARBA00019403"/>
    </source>
</evidence>
<evidence type="ECO:0000256" key="12">
    <source>
        <dbReference type="SAM" id="MobiDB-lite"/>
    </source>
</evidence>
<evidence type="ECO:0000313" key="15">
    <source>
        <dbReference type="Proteomes" id="UP000705379"/>
    </source>
</evidence>
<dbReference type="GO" id="GO:0004844">
    <property type="term" value="F:uracil DNA N-glycosylase activity"/>
    <property type="evidence" value="ECO:0007669"/>
    <property type="project" value="UniProtKB-EC"/>
</dbReference>
<feature type="region of interest" description="Disordered" evidence="12">
    <location>
        <begin position="69"/>
        <end position="114"/>
    </location>
</feature>
<evidence type="ECO:0000259" key="13">
    <source>
        <dbReference type="SMART" id="SM00986"/>
    </source>
</evidence>
<evidence type="ECO:0000256" key="5">
    <source>
        <dbReference type="ARBA" id="ARBA00022485"/>
    </source>
</evidence>
<proteinExistence type="inferred from homology"/>
<feature type="compositionally biased region" description="Low complexity" evidence="12">
    <location>
        <begin position="69"/>
        <end position="83"/>
    </location>
</feature>
<keyword evidence="8" id="KW-0378">Hydrolase</keyword>
<comment type="similarity">
    <text evidence="2">Belongs to the uracil-DNA glycosylase (UDG) superfamily. Type 4 (UDGa) family.</text>
</comment>
<keyword evidence="10" id="KW-0411">Iron-sulfur</keyword>
<dbReference type="Gene3D" id="3.40.470.10">
    <property type="entry name" value="Uracil-DNA glycosylase-like domain"/>
    <property type="match status" value="1"/>
</dbReference>
<name>A0A944GU92_9HYPH</name>
<feature type="domain" description="Uracil-DNA glycosylase-like" evidence="13">
    <location>
        <begin position="165"/>
        <end position="315"/>
    </location>
</feature>
<comment type="catalytic activity">
    <reaction evidence="1">
        <text>Hydrolyzes single-stranded DNA or mismatched double-stranded DNA and polynucleotides, releasing free uracil.</text>
        <dbReference type="EC" id="3.2.2.27"/>
    </reaction>
</comment>
<evidence type="ECO:0000256" key="9">
    <source>
        <dbReference type="ARBA" id="ARBA00023004"/>
    </source>
</evidence>
<evidence type="ECO:0000256" key="3">
    <source>
        <dbReference type="ARBA" id="ARBA00012030"/>
    </source>
</evidence>
<gene>
    <name evidence="14" type="ORF">DYI23_13890</name>
</gene>
<dbReference type="Proteomes" id="UP000705379">
    <property type="component" value="Unassembled WGS sequence"/>
</dbReference>
<keyword evidence="6" id="KW-0479">Metal-binding</keyword>
<dbReference type="InterPro" id="IPR051536">
    <property type="entry name" value="UDG_Type-4/5"/>
</dbReference>
<dbReference type="EMBL" id="QTKU01000003">
    <property type="protein sequence ID" value="MBS8261310.1"/>
    <property type="molecule type" value="Genomic_DNA"/>
</dbReference>
<reference evidence="14" key="1">
    <citation type="submission" date="2018-08" db="EMBL/GenBank/DDBJ databases">
        <authorList>
            <person name="Jin W."/>
            <person name="Wang H."/>
            <person name="Yang Y."/>
            <person name="Li M."/>
            <person name="Liu J."/>
        </authorList>
    </citation>
    <scope>NUCLEOTIDE SEQUENCE</scope>
    <source>
        <strain evidence="14">AESS21</strain>
    </source>
</reference>
<dbReference type="InterPro" id="IPR005122">
    <property type="entry name" value="Uracil-DNA_glycosylase-like"/>
</dbReference>
<evidence type="ECO:0000256" key="7">
    <source>
        <dbReference type="ARBA" id="ARBA00022763"/>
    </source>
</evidence>
<keyword evidence="5" id="KW-0004">4Fe-4S</keyword>
<accession>A0A944GU92</accession>
<dbReference type="Pfam" id="PF03167">
    <property type="entry name" value="UDG"/>
    <property type="match status" value="1"/>
</dbReference>
<evidence type="ECO:0000256" key="1">
    <source>
        <dbReference type="ARBA" id="ARBA00001400"/>
    </source>
</evidence>
<evidence type="ECO:0000256" key="6">
    <source>
        <dbReference type="ARBA" id="ARBA00022723"/>
    </source>
</evidence>
<dbReference type="GO" id="GO:0051539">
    <property type="term" value="F:4 iron, 4 sulfur cluster binding"/>
    <property type="evidence" value="ECO:0007669"/>
    <property type="project" value="UniProtKB-KW"/>
</dbReference>
<evidence type="ECO:0000313" key="14">
    <source>
        <dbReference type="EMBL" id="MBS8261310.1"/>
    </source>
</evidence>
<dbReference type="SUPFAM" id="SSF52141">
    <property type="entry name" value="Uracil-DNA glycosylase-like"/>
    <property type="match status" value="1"/>
</dbReference>
<dbReference type="InterPro" id="IPR005273">
    <property type="entry name" value="Ura-DNA_glyco_family4"/>
</dbReference>
<keyword evidence="9" id="KW-0408">Iron</keyword>
<organism evidence="14 15">
    <name type="scientific">Roseibium polysiphoniae</name>
    <dbReference type="NCBI Taxonomy" id="2571221"/>
    <lineage>
        <taxon>Bacteria</taxon>
        <taxon>Pseudomonadati</taxon>
        <taxon>Pseudomonadota</taxon>
        <taxon>Alphaproteobacteria</taxon>
        <taxon>Hyphomicrobiales</taxon>
        <taxon>Stappiaceae</taxon>
        <taxon>Roseibium</taxon>
    </lineage>
</organism>
<evidence type="ECO:0000256" key="8">
    <source>
        <dbReference type="ARBA" id="ARBA00022801"/>
    </source>
</evidence>